<keyword evidence="2 5" id="KW-0548">Nucleotidyltransferase</keyword>
<evidence type="ECO:0000313" key="6">
    <source>
        <dbReference type="Proteomes" id="UP000216682"/>
    </source>
</evidence>
<name>A0A265E5W2_9STAP</name>
<keyword evidence="1 5" id="KW-0808">Transferase</keyword>
<dbReference type="Gene3D" id="3.40.50.620">
    <property type="entry name" value="HUPs"/>
    <property type="match status" value="1"/>
</dbReference>
<reference evidence="5 6" key="1">
    <citation type="submission" date="2017-07" db="EMBL/GenBank/DDBJ databases">
        <title>Shotgun whole genome sequences of three halophilic bacterial isolates.</title>
        <authorList>
            <person name="Pozzo T."/>
            <person name="Higdon S.M."/>
            <person name="Quillaguaman J."/>
        </authorList>
    </citation>
    <scope>NUCLEOTIDE SEQUENCE [LARGE SCALE GENOMIC DNA]</scope>
    <source>
        <strain evidence="5 6">BU-1</strain>
    </source>
</reference>
<dbReference type="NCBIfam" id="TIGR01518">
    <property type="entry name" value="g3p_cytidyltrns"/>
    <property type="match status" value="1"/>
</dbReference>
<comment type="caution">
    <text evidence="5">The sequence shown here is derived from an EMBL/GenBank/DDBJ whole genome shotgun (WGS) entry which is preliminary data.</text>
</comment>
<sequence>MKKVITYGTFDLIHMGHINILKRAKEMGDYLVVAISTDEFNTMKHKQAYYSFEQRKQILEAIRYVDEVIPEHTWDQKIQDVKEHDIDIFVMGHDWEGEFDFLKEYCEVIYLPRTEGVSTTKTKQDLSKRHD</sequence>
<dbReference type="Pfam" id="PF01467">
    <property type="entry name" value="CTP_transf_like"/>
    <property type="match status" value="1"/>
</dbReference>
<dbReference type="InterPro" id="IPR050385">
    <property type="entry name" value="Archaeal_FAD_synthase"/>
</dbReference>
<dbReference type="InterPro" id="IPR014729">
    <property type="entry name" value="Rossmann-like_a/b/a_fold"/>
</dbReference>
<proteinExistence type="predicted"/>
<dbReference type="GO" id="GO:0005737">
    <property type="term" value="C:cytoplasm"/>
    <property type="evidence" value="ECO:0007669"/>
    <property type="project" value="InterPro"/>
</dbReference>
<dbReference type="SUPFAM" id="SSF52374">
    <property type="entry name" value="Nucleotidylyl transferase"/>
    <property type="match status" value="1"/>
</dbReference>
<dbReference type="PANTHER" id="PTHR43793:SF1">
    <property type="entry name" value="FAD SYNTHASE"/>
    <property type="match status" value="1"/>
</dbReference>
<dbReference type="GO" id="GO:0047348">
    <property type="term" value="F:glycerol-3-phosphate cytidylyltransferase activity"/>
    <property type="evidence" value="ECO:0007669"/>
    <property type="project" value="UniProtKB-UniRule"/>
</dbReference>
<dbReference type="GO" id="GO:0019350">
    <property type="term" value="P:teichoic acid biosynthetic process"/>
    <property type="evidence" value="ECO:0007669"/>
    <property type="project" value="InterPro"/>
</dbReference>
<dbReference type="RefSeq" id="WP_094906454.1">
    <property type="nucleotide sequence ID" value="NZ_NPEZ01000003.1"/>
</dbReference>
<dbReference type="PANTHER" id="PTHR43793">
    <property type="entry name" value="FAD SYNTHASE"/>
    <property type="match status" value="1"/>
</dbReference>
<feature type="domain" description="Cytidyltransferase-like" evidence="4">
    <location>
        <begin position="5"/>
        <end position="124"/>
    </location>
</feature>
<evidence type="ECO:0000313" key="5">
    <source>
        <dbReference type="EMBL" id="OZT76885.1"/>
    </source>
</evidence>
<accession>A0A265E5W2</accession>
<dbReference type="NCBIfam" id="TIGR00125">
    <property type="entry name" value="cyt_tran_rel"/>
    <property type="match status" value="1"/>
</dbReference>
<dbReference type="Proteomes" id="UP000216682">
    <property type="component" value="Unassembled WGS sequence"/>
</dbReference>
<dbReference type="EC" id="2.7.7.39" evidence="3"/>
<evidence type="ECO:0000256" key="3">
    <source>
        <dbReference type="NCBIfam" id="TIGR01518"/>
    </source>
</evidence>
<gene>
    <name evidence="5" type="primary">tagD</name>
    <name evidence="5" type="ORF">CFN03_07335</name>
</gene>
<dbReference type="InterPro" id="IPR004821">
    <property type="entry name" value="Cyt_trans-like"/>
</dbReference>
<evidence type="ECO:0000259" key="4">
    <source>
        <dbReference type="Pfam" id="PF01467"/>
    </source>
</evidence>
<dbReference type="EMBL" id="NPEZ01000003">
    <property type="protein sequence ID" value="OZT76885.1"/>
    <property type="molecule type" value="Genomic_DNA"/>
</dbReference>
<dbReference type="AlphaFoldDB" id="A0A265E5W2"/>
<dbReference type="InterPro" id="IPR006409">
    <property type="entry name" value="G3P_cytidylTrfase"/>
</dbReference>
<dbReference type="GO" id="GO:0046872">
    <property type="term" value="F:metal ion binding"/>
    <property type="evidence" value="ECO:0007669"/>
    <property type="project" value="InterPro"/>
</dbReference>
<protein>
    <recommendedName>
        <fullName evidence="3">Glycerol-3-phosphate cytidylyltransferase</fullName>
        <ecNumber evidence="3">2.7.7.39</ecNumber>
    </recommendedName>
</protein>
<evidence type="ECO:0000256" key="2">
    <source>
        <dbReference type="ARBA" id="ARBA00022695"/>
    </source>
</evidence>
<evidence type="ECO:0000256" key="1">
    <source>
        <dbReference type="ARBA" id="ARBA00022679"/>
    </source>
</evidence>
<organism evidence="5 6">
    <name type="scientific">Salinicoccus roseus</name>
    <dbReference type="NCBI Taxonomy" id="45670"/>
    <lineage>
        <taxon>Bacteria</taxon>
        <taxon>Bacillati</taxon>
        <taxon>Bacillota</taxon>
        <taxon>Bacilli</taxon>
        <taxon>Bacillales</taxon>
        <taxon>Staphylococcaceae</taxon>
        <taxon>Salinicoccus</taxon>
    </lineage>
</organism>